<dbReference type="PANTHER" id="PTHR13501:SF8">
    <property type="entry name" value="LARGE RIBOSOMAL SUBUNIT PROTEIN UL22M"/>
    <property type="match status" value="1"/>
</dbReference>
<evidence type="ECO:0000256" key="5">
    <source>
        <dbReference type="ARBA" id="ARBA00023274"/>
    </source>
</evidence>
<proteinExistence type="inferred from homology"/>
<dbReference type="GO" id="GO:0022625">
    <property type="term" value="C:cytosolic large ribosomal subunit"/>
    <property type="evidence" value="ECO:0007669"/>
    <property type="project" value="TreeGrafter"/>
</dbReference>
<dbReference type="InterPro" id="IPR005727">
    <property type="entry name" value="Ribosomal_uL22_bac/chlpt-type"/>
</dbReference>
<dbReference type="GO" id="GO:0019843">
    <property type="term" value="F:rRNA binding"/>
    <property type="evidence" value="ECO:0007669"/>
    <property type="project" value="UniProtKB-UniRule"/>
</dbReference>
<dbReference type="InterPro" id="IPR036394">
    <property type="entry name" value="Ribosomal_uL22_sf"/>
</dbReference>
<dbReference type="PANTHER" id="PTHR13501">
    <property type="entry name" value="CHLOROPLAST 50S RIBOSOMAL PROTEIN L22-RELATED"/>
    <property type="match status" value="1"/>
</dbReference>
<evidence type="ECO:0000256" key="3">
    <source>
        <dbReference type="ARBA" id="ARBA00022884"/>
    </source>
</evidence>
<evidence type="ECO:0000256" key="11">
    <source>
        <dbReference type="SAM" id="MobiDB-lite"/>
    </source>
</evidence>
<name>A0A1G2C7D9_9BACT</name>
<comment type="similarity">
    <text evidence="1 7 8">Belongs to the universal ribosomal protein uL22 family.</text>
</comment>
<feature type="compositionally biased region" description="Basic and acidic residues" evidence="11">
    <location>
        <begin position="148"/>
        <end position="160"/>
    </location>
</feature>
<dbReference type="InterPro" id="IPR001063">
    <property type="entry name" value="Ribosomal_uL22"/>
</dbReference>
<evidence type="ECO:0000313" key="12">
    <source>
        <dbReference type="EMBL" id="OGY97278.1"/>
    </source>
</evidence>
<dbReference type="SUPFAM" id="SSF54843">
    <property type="entry name" value="Ribosomal protein L22"/>
    <property type="match status" value="1"/>
</dbReference>
<dbReference type="InterPro" id="IPR018260">
    <property type="entry name" value="Ribosomal_uL22_CS"/>
</dbReference>
<evidence type="ECO:0000256" key="6">
    <source>
        <dbReference type="ARBA" id="ARBA00035207"/>
    </source>
</evidence>
<evidence type="ECO:0000256" key="2">
    <source>
        <dbReference type="ARBA" id="ARBA00022730"/>
    </source>
</evidence>
<comment type="function">
    <text evidence="7 10">This protein binds specifically to 23S rRNA; its binding is stimulated by other ribosomal proteins, e.g., L4, L17, and L20. It is important during the early stages of 50S assembly. It makes multiple contacts with different domains of the 23S rRNA in the assembled 50S subunit and ribosome.</text>
</comment>
<dbReference type="CDD" id="cd00336">
    <property type="entry name" value="Ribosomal_L22"/>
    <property type="match status" value="1"/>
</dbReference>
<dbReference type="Pfam" id="PF00237">
    <property type="entry name" value="Ribosomal_L22"/>
    <property type="match status" value="1"/>
</dbReference>
<accession>A0A1G2C7D9</accession>
<gene>
    <name evidence="7" type="primary">rplV</name>
    <name evidence="12" type="ORF">A2128_03135</name>
</gene>
<evidence type="ECO:0000313" key="13">
    <source>
        <dbReference type="Proteomes" id="UP000176349"/>
    </source>
</evidence>
<evidence type="ECO:0000256" key="10">
    <source>
        <dbReference type="RuleBase" id="RU004008"/>
    </source>
</evidence>
<evidence type="ECO:0000256" key="9">
    <source>
        <dbReference type="RuleBase" id="RU004006"/>
    </source>
</evidence>
<sequence>MAHSKITRDQLSGVRETAALNYLRVAPRKVRAVADLIRGLPVQEAEAQLALSPRRPAQPLLKLLRSAVANAKNNRQLPTNRLMIEEIRVDQGPMLKRFMPRARGSASMIQKKMSHVTLVLAETKQQLPERFTITVKKRTKAQKIARKSAPERAQEAERARPAPKQPGLFKRLFQRKSV</sequence>
<dbReference type="EMBL" id="MHKV01000016">
    <property type="protein sequence ID" value="OGY97278.1"/>
    <property type="molecule type" value="Genomic_DNA"/>
</dbReference>
<dbReference type="NCBIfam" id="TIGR01044">
    <property type="entry name" value="rplV_bact"/>
    <property type="match status" value="1"/>
</dbReference>
<evidence type="ECO:0000256" key="7">
    <source>
        <dbReference type="HAMAP-Rule" id="MF_01331"/>
    </source>
</evidence>
<evidence type="ECO:0000256" key="8">
    <source>
        <dbReference type="RuleBase" id="RU004005"/>
    </source>
</evidence>
<keyword evidence="4 7" id="KW-0689">Ribosomal protein</keyword>
<evidence type="ECO:0000256" key="4">
    <source>
        <dbReference type="ARBA" id="ARBA00022980"/>
    </source>
</evidence>
<dbReference type="Proteomes" id="UP000176349">
    <property type="component" value="Unassembled WGS sequence"/>
</dbReference>
<reference evidence="12 13" key="1">
    <citation type="journal article" date="2016" name="Nat. Commun.">
        <title>Thousands of microbial genomes shed light on interconnected biogeochemical processes in an aquifer system.</title>
        <authorList>
            <person name="Anantharaman K."/>
            <person name="Brown C.T."/>
            <person name="Hug L.A."/>
            <person name="Sharon I."/>
            <person name="Castelle C.J."/>
            <person name="Probst A.J."/>
            <person name="Thomas B.C."/>
            <person name="Singh A."/>
            <person name="Wilkins M.J."/>
            <person name="Karaoz U."/>
            <person name="Brodie E.L."/>
            <person name="Williams K.H."/>
            <person name="Hubbard S.S."/>
            <person name="Banfield J.F."/>
        </authorList>
    </citation>
    <scope>NUCLEOTIDE SEQUENCE [LARGE SCALE GENOMIC DNA]</scope>
</reference>
<dbReference type="Gene3D" id="3.90.470.10">
    <property type="entry name" value="Ribosomal protein L22/L17"/>
    <property type="match status" value="1"/>
</dbReference>
<dbReference type="GO" id="GO:0003735">
    <property type="term" value="F:structural constituent of ribosome"/>
    <property type="evidence" value="ECO:0007669"/>
    <property type="project" value="InterPro"/>
</dbReference>
<keyword evidence="3 7" id="KW-0694">RNA-binding</keyword>
<feature type="region of interest" description="Disordered" evidence="11">
    <location>
        <begin position="142"/>
        <end position="178"/>
    </location>
</feature>
<comment type="caution">
    <text evidence="12">The sequence shown here is derived from an EMBL/GenBank/DDBJ whole genome shotgun (WGS) entry which is preliminary data.</text>
</comment>
<evidence type="ECO:0000256" key="1">
    <source>
        <dbReference type="ARBA" id="ARBA00009451"/>
    </source>
</evidence>
<dbReference type="PROSITE" id="PS00464">
    <property type="entry name" value="RIBOSOMAL_L22"/>
    <property type="match status" value="1"/>
</dbReference>
<protein>
    <recommendedName>
        <fullName evidence="6 7">Large ribosomal subunit protein uL22</fullName>
    </recommendedName>
</protein>
<dbReference type="InterPro" id="IPR047867">
    <property type="entry name" value="Ribosomal_uL22_bac/org-type"/>
</dbReference>
<dbReference type="GO" id="GO:0006412">
    <property type="term" value="P:translation"/>
    <property type="evidence" value="ECO:0007669"/>
    <property type="project" value="UniProtKB-UniRule"/>
</dbReference>
<keyword evidence="5 7" id="KW-0687">Ribonucleoprotein</keyword>
<organism evidence="12 13">
    <name type="scientific">Candidatus Liptonbacteria bacterium GWC1_60_9</name>
    <dbReference type="NCBI Taxonomy" id="1798645"/>
    <lineage>
        <taxon>Bacteria</taxon>
        <taxon>Candidatus Liptoniibacteriota</taxon>
    </lineage>
</organism>
<comment type="subunit">
    <text evidence="7 9">Part of the 50S ribosomal subunit.</text>
</comment>
<dbReference type="AlphaFoldDB" id="A0A1G2C7D9"/>
<comment type="function">
    <text evidence="7">The globular domain of the protein is located near the polypeptide exit tunnel on the outside of the subunit, while an extended beta-hairpin is found that lines the wall of the exit tunnel in the center of the 70S ribosome.</text>
</comment>
<dbReference type="HAMAP" id="MF_01331_B">
    <property type="entry name" value="Ribosomal_uL22_B"/>
    <property type="match status" value="1"/>
</dbReference>
<keyword evidence="2 7" id="KW-0699">rRNA-binding</keyword>